<reference evidence="2" key="1">
    <citation type="submission" date="2022-11" db="UniProtKB">
        <authorList>
            <consortium name="WormBaseParasite"/>
        </authorList>
    </citation>
    <scope>IDENTIFICATION</scope>
</reference>
<accession>A0AC34GSE8</accession>
<sequence length="284" mass="33225">MPRFYLFILLFLSFRKAKSQLYQGSNFSNWLDNEDAEEDDEPLFRPKREGQYHEYEIDTFSRQQKCADDAVILETLLQNYDKLRIPGGGNVEVSVELWVQEVSKIIEITSEFELDVYITEWWRDDGLAFAHLNPCKQNISVDGPKVLQKIWNSGACFVNTKQASVHHSPFANVFLQIYSDGKVSHNYSCMLFYESFNHNTAQVNMIWKQDPILILKENITLPDYVLVDYKASTVKRLYPPGIFNELVATFTFQRLYGFYILQVYSLSALYVLISWVKSFKMQYS</sequence>
<organism evidence="1 2">
    <name type="scientific">Panagrolaimus sp. ES5</name>
    <dbReference type="NCBI Taxonomy" id="591445"/>
    <lineage>
        <taxon>Eukaryota</taxon>
        <taxon>Metazoa</taxon>
        <taxon>Ecdysozoa</taxon>
        <taxon>Nematoda</taxon>
        <taxon>Chromadorea</taxon>
        <taxon>Rhabditida</taxon>
        <taxon>Tylenchina</taxon>
        <taxon>Panagrolaimomorpha</taxon>
        <taxon>Panagrolaimoidea</taxon>
        <taxon>Panagrolaimidae</taxon>
        <taxon>Panagrolaimus</taxon>
    </lineage>
</organism>
<dbReference type="WBParaSite" id="ES5_v2.g7445.t1">
    <property type="protein sequence ID" value="ES5_v2.g7445.t1"/>
    <property type="gene ID" value="ES5_v2.g7445"/>
</dbReference>
<dbReference type="Proteomes" id="UP000887579">
    <property type="component" value="Unplaced"/>
</dbReference>
<protein>
    <submittedName>
        <fullName evidence="2">Neurotransmitter-gated ion-channel ligand-binding domain-containing protein</fullName>
    </submittedName>
</protein>
<name>A0AC34GSE8_9BILA</name>
<evidence type="ECO:0000313" key="2">
    <source>
        <dbReference type="WBParaSite" id="ES5_v2.g7445.t1"/>
    </source>
</evidence>
<evidence type="ECO:0000313" key="1">
    <source>
        <dbReference type="Proteomes" id="UP000887579"/>
    </source>
</evidence>
<proteinExistence type="predicted"/>